<evidence type="ECO:0000313" key="9">
    <source>
        <dbReference type="Proteomes" id="UP000499080"/>
    </source>
</evidence>
<evidence type="ECO:0000256" key="3">
    <source>
        <dbReference type="ARBA" id="ARBA00012452"/>
    </source>
</evidence>
<dbReference type="PROSITE" id="PS50404">
    <property type="entry name" value="GST_NTER"/>
    <property type="match status" value="1"/>
</dbReference>
<dbReference type="SUPFAM" id="SSF52833">
    <property type="entry name" value="Thioredoxin-like"/>
    <property type="match status" value="1"/>
</dbReference>
<dbReference type="InterPro" id="IPR004046">
    <property type="entry name" value="GST_C"/>
</dbReference>
<dbReference type="SFLD" id="SFLDS00019">
    <property type="entry name" value="Glutathione_Transferase_(cytos"/>
    <property type="match status" value="1"/>
</dbReference>
<dbReference type="Pfam" id="PF02798">
    <property type="entry name" value="GST_N"/>
    <property type="match status" value="1"/>
</dbReference>
<protein>
    <recommendedName>
        <fullName evidence="3">glutathione transferase</fullName>
        <ecNumber evidence="3">2.5.1.18</ecNumber>
    </recommendedName>
</protein>
<evidence type="ECO:0000259" key="6">
    <source>
        <dbReference type="PROSITE" id="PS50404"/>
    </source>
</evidence>
<evidence type="ECO:0000259" key="7">
    <source>
        <dbReference type="PROSITE" id="PS50405"/>
    </source>
</evidence>
<feature type="domain" description="GST C-terminal" evidence="7">
    <location>
        <begin position="84"/>
        <end position="202"/>
    </location>
</feature>
<reference evidence="8 9" key="1">
    <citation type="journal article" date="2019" name="Sci. Rep.">
        <title>Orb-weaving spider Araneus ventricosus genome elucidates the spidroin gene catalogue.</title>
        <authorList>
            <person name="Kono N."/>
            <person name="Nakamura H."/>
            <person name="Ohtoshi R."/>
            <person name="Moran D.A.P."/>
            <person name="Shinohara A."/>
            <person name="Yoshida Y."/>
            <person name="Fujiwara M."/>
            <person name="Mori M."/>
            <person name="Tomita M."/>
            <person name="Arakawa K."/>
        </authorList>
    </citation>
    <scope>NUCLEOTIDE SEQUENCE [LARGE SCALE GENOMIC DNA]</scope>
</reference>
<dbReference type="PROSITE" id="PS50405">
    <property type="entry name" value="GST_CTER"/>
    <property type="match status" value="1"/>
</dbReference>
<evidence type="ECO:0000256" key="2">
    <source>
        <dbReference type="ARBA" id="ARBA00005861"/>
    </source>
</evidence>
<dbReference type="EC" id="2.5.1.18" evidence="3"/>
<gene>
    <name evidence="8" type="primary">GSTM1_7</name>
    <name evidence="8" type="ORF">AVEN_205770_1</name>
</gene>
<name>A0A4Y2Q0Y5_ARAVE</name>
<keyword evidence="4 8" id="KW-0808">Transferase</keyword>
<dbReference type="Proteomes" id="UP000499080">
    <property type="component" value="Unassembled WGS sequence"/>
</dbReference>
<evidence type="ECO:0000256" key="5">
    <source>
        <dbReference type="ARBA" id="ARBA00047960"/>
    </source>
</evidence>
<dbReference type="SFLD" id="SFLDG00363">
    <property type="entry name" value="AMPS_(cytGST):_Alpha-__Mu-__Pi"/>
    <property type="match status" value="1"/>
</dbReference>
<comment type="catalytic activity">
    <reaction evidence="5">
        <text>RX + glutathione = an S-substituted glutathione + a halide anion + H(+)</text>
        <dbReference type="Rhea" id="RHEA:16437"/>
        <dbReference type="ChEBI" id="CHEBI:15378"/>
        <dbReference type="ChEBI" id="CHEBI:16042"/>
        <dbReference type="ChEBI" id="CHEBI:17792"/>
        <dbReference type="ChEBI" id="CHEBI:57925"/>
        <dbReference type="ChEBI" id="CHEBI:90779"/>
        <dbReference type="EC" id="2.5.1.18"/>
    </reaction>
</comment>
<dbReference type="InterPro" id="IPR050213">
    <property type="entry name" value="GST_superfamily"/>
</dbReference>
<dbReference type="OrthoDB" id="4951845at2759"/>
<keyword evidence="9" id="KW-1185">Reference proteome</keyword>
<dbReference type="InterPro" id="IPR004045">
    <property type="entry name" value="Glutathione_S-Trfase_N"/>
</dbReference>
<dbReference type="InterPro" id="IPR036249">
    <property type="entry name" value="Thioredoxin-like_sf"/>
</dbReference>
<feature type="domain" description="GST N-terminal" evidence="6">
    <location>
        <begin position="1"/>
        <end position="82"/>
    </location>
</feature>
<dbReference type="EMBL" id="BGPR01012680">
    <property type="protein sequence ID" value="GBN57161.1"/>
    <property type="molecule type" value="Genomic_DNA"/>
</dbReference>
<dbReference type="Pfam" id="PF14497">
    <property type="entry name" value="GST_C_3"/>
    <property type="match status" value="1"/>
</dbReference>
<dbReference type="AlphaFoldDB" id="A0A4Y2Q0Y5"/>
<accession>A0A4Y2Q0Y5</accession>
<dbReference type="InterPro" id="IPR036282">
    <property type="entry name" value="Glutathione-S-Trfase_C_sf"/>
</dbReference>
<dbReference type="GO" id="GO:0004364">
    <property type="term" value="F:glutathione transferase activity"/>
    <property type="evidence" value="ECO:0007669"/>
    <property type="project" value="UniProtKB-EC"/>
</dbReference>
<sequence length="219" mass="26040">MKPILGYWDLRGIVEPIRYLFRYKKVDFLDKRYVHGTDKWIKEKFSLGLDFPNLPYYMENNLKLTQSLAIIRYLGKKHGLDGKTDQQKLQIFVAEQQSRDFRTTLRTIAYDPHCEEKKNEFLENISGAFKEWERFVGNRKFIAGDDLSYVDFMVYENLDYYRIFHASILDDYPVLKAYHSRVKNLPEIQAYLKSSEFKRWPLFGPTAKFGGGGREPRHI</sequence>
<comment type="similarity">
    <text evidence="2">Belongs to the GST superfamily. Mu family.</text>
</comment>
<evidence type="ECO:0000256" key="4">
    <source>
        <dbReference type="ARBA" id="ARBA00022679"/>
    </source>
</evidence>
<evidence type="ECO:0000313" key="8">
    <source>
        <dbReference type="EMBL" id="GBN57161.1"/>
    </source>
</evidence>
<proteinExistence type="inferred from homology"/>
<dbReference type="GO" id="GO:0006749">
    <property type="term" value="P:glutathione metabolic process"/>
    <property type="evidence" value="ECO:0007669"/>
    <property type="project" value="TreeGrafter"/>
</dbReference>
<dbReference type="FunFam" id="1.20.1050.10:FF:000003">
    <property type="entry name" value="Glutathione S-transferase 2"/>
    <property type="match status" value="1"/>
</dbReference>
<dbReference type="SFLD" id="SFLDG01205">
    <property type="entry name" value="AMPS.1"/>
    <property type="match status" value="1"/>
</dbReference>
<organism evidence="8 9">
    <name type="scientific">Araneus ventricosus</name>
    <name type="common">Orbweaver spider</name>
    <name type="synonym">Epeira ventricosa</name>
    <dbReference type="NCBI Taxonomy" id="182803"/>
    <lineage>
        <taxon>Eukaryota</taxon>
        <taxon>Metazoa</taxon>
        <taxon>Ecdysozoa</taxon>
        <taxon>Arthropoda</taxon>
        <taxon>Chelicerata</taxon>
        <taxon>Arachnida</taxon>
        <taxon>Araneae</taxon>
        <taxon>Araneomorphae</taxon>
        <taxon>Entelegynae</taxon>
        <taxon>Araneoidea</taxon>
        <taxon>Araneidae</taxon>
        <taxon>Araneus</taxon>
    </lineage>
</organism>
<dbReference type="PANTHER" id="PTHR11571">
    <property type="entry name" value="GLUTATHIONE S-TRANSFERASE"/>
    <property type="match status" value="1"/>
</dbReference>
<dbReference type="InterPro" id="IPR040079">
    <property type="entry name" value="Glutathione_S-Trfase"/>
</dbReference>
<comment type="function">
    <text evidence="1">Conjugation of reduced glutathione to a wide number of exogenous and endogenous hydrophobic electrophiles.</text>
</comment>
<dbReference type="Gene3D" id="1.20.1050.130">
    <property type="match status" value="1"/>
</dbReference>
<evidence type="ECO:0000256" key="1">
    <source>
        <dbReference type="ARBA" id="ARBA00003701"/>
    </source>
</evidence>
<dbReference type="SUPFAM" id="SSF47616">
    <property type="entry name" value="GST C-terminal domain-like"/>
    <property type="match status" value="1"/>
</dbReference>
<dbReference type="InterPro" id="IPR010987">
    <property type="entry name" value="Glutathione-S-Trfase_C-like"/>
</dbReference>
<dbReference type="PANTHER" id="PTHR11571:SF222">
    <property type="entry name" value="GLUTATHIONE TRANSFERASE"/>
    <property type="match status" value="1"/>
</dbReference>
<comment type="caution">
    <text evidence="8">The sequence shown here is derived from an EMBL/GenBank/DDBJ whole genome shotgun (WGS) entry which is preliminary data.</text>
</comment>